<accession>A0A5C6PHD5</accession>
<comment type="caution">
    <text evidence="1">The sequence shown here is derived from an EMBL/GenBank/DDBJ whole genome shotgun (WGS) entry which is preliminary data.</text>
</comment>
<evidence type="ECO:0000313" key="1">
    <source>
        <dbReference type="EMBL" id="TWW78319.1"/>
    </source>
</evidence>
<proteinExistence type="predicted"/>
<dbReference type="Proteomes" id="UP000324091">
    <property type="component" value="Chromosome 11"/>
</dbReference>
<protein>
    <submittedName>
        <fullName evidence="1">Uncharacterized protein</fullName>
    </submittedName>
</protein>
<gene>
    <name evidence="1" type="ORF">D4764_11G0004400</name>
</gene>
<dbReference type="EMBL" id="RHFK02000003">
    <property type="protein sequence ID" value="TWW78319.1"/>
    <property type="molecule type" value="Genomic_DNA"/>
</dbReference>
<evidence type="ECO:0000313" key="2">
    <source>
        <dbReference type="Proteomes" id="UP000324091"/>
    </source>
</evidence>
<name>A0A5C6PHD5_9TELE</name>
<organism evidence="1 2">
    <name type="scientific">Takifugu flavidus</name>
    <name type="common">sansaifugu</name>
    <dbReference type="NCBI Taxonomy" id="433684"/>
    <lineage>
        <taxon>Eukaryota</taxon>
        <taxon>Metazoa</taxon>
        <taxon>Chordata</taxon>
        <taxon>Craniata</taxon>
        <taxon>Vertebrata</taxon>
        <taxon>Euteleostomi</taxon>
        <taxon>Actinopterygii</taxon>
        <taxon>Neopterygii</taxon>
        <taxon>Teleostei</taxon>
        <taxon>Neoteleostei</taxon>
        <taxon>Acanthomorphata</taxon>
        <taxon>Eupercaria</taxon>
        <taxon>Tetraodontiformes</taxon>
        <taxon>Tetradontoidea</taxon>
        <taxon>Tetraodontidae</taxon>
        <taxon>Takifugu</taxon>
    </lineage>
</organism>
<reference evidence="1 2" key="1">
    <citation type="submission" date="2019-04" db="EMBL/GenBank/DDBJ databases">
        <title>Chromosome genome assembly for Takifugu flavidus.</title>
        <authorList>
            <person name="Xiao S."/>
        </authorList>
    </citation>
    <scope>NUCLEOTIDE SEQUENCE [LARGE SCALE GENOMIC DNA]</scope>
    <source>
        <strain evidence="1">HTHZ2018</strain>
        <tissue evidence="1">Muscle</tissue>
    </source>
</reference>
<sequence length="75" mass="8199">MLDQTGSQAVQHTFNTDVSDRSCPYLRGGLWGEADLSPKATSKGPWIGWRGMGCHAGPHGCCFPGFWELGGWDWS</sequence>
<dbReference type="AlphaFoldDB" id="A0A5C6PHD5"/>
<keyword evidence="2" id="KW-1185">Reference proteome</keyword>